<feature type="transmembrane region" description="Helical" evidence="8">
    <location>
        <begin position="265"/>
        <end position="286"/>
    </location>
</feature>
<dbReference type="InterPro" id="IPR001173">
    <property type="entry name" value="Glyco_trans_2-like"/>
</dbReference>
<keyword evidence="1" id="KW-1003">Cell membrane</keyword>
<dbReference type="CDD" id="cd04187">
    <property type="entry name" value="DPM1_like_bac"/>
    <property type="match status" value="1"/>
</dbReference>
<evidence type="ECO:0000256" key="2">
    <source>
        <dbReference type="ARBA" id="ARBA00022676"/>
    </source>
</evidence>
<keyword evidence="4 8" id="KW-0812">Transmembrane</keyword>
<evidence type="ECO:0000256" key="4">
    <source>
        <dbReference type="ARBA" id="ARBA00022692"/>
    </source>
</evidence>
<evidence type="ECO:0000256" key="7">
    <source>
        <dbReference type="ARBA" id="ARBA00023136"/>
    </source>
</evidence>
<gene>
    <name evidence="10" type="ORF">ESB13_05825</name>
</gene>
<dbReference type="OrthoDB" id="9807778at2"/>
<keyword evidence="11" id="KW-1185">Reference proteome</keyword>
<dbReference type="GO" id="GO:0016757">
    <property type="term" value="F:glycosyltransferase activity"/>
    <property type="evidence" value="ECO:0007669"/>
    <property type="project" value="UniProtKB-KW"/>
</dbReference>
<accession>A0A4Q1DCH4</accession>
<evidence type="ECO:0000313" key="10">
    <source>
        <dbReference type="EMBL" id="RXK86323.1"/>
    </source>
</evidence>
<dbReference type="AlphaFoldDB" id="A0A4Q1DCH4"/>
<evidence type="ECO:0000256" key="3">
    <source>
        <dbReference type="ARBA" id="ARBA00022679"/>
    </source>
</evidence>
<evidence type="ECO:0000259" key="9">
    <source>
        <dbReference type="Pfam" id="PF00535"/>
    </source>
</evidence>
<keyword evidence="5" id="KW-0448">Lipopolysaccharide biosynthesis</keyword>
<dbReference type="EMBL" id="SDHZ01000001">
    <property type="protein sequence ID" value="RXK86323.1"/>
    <property type="molecule type" value="Genomic_DNA"/>
</dbReference>
<dbReference type="Proteomes" id="UP000290545">
    <property type="component" value="Unassembled WGS sequence"/>
</dbReference>
<keyword evidence="7 8" id="KW-0472">Membrane</keyword>
<keyword evidence="3 10" id="KW-0808">Transferase</keyword>
<dbReference type="GO" id="GO:0009103">
    <property type="term" value="P:lipopolysaccharide biosynthetic process"/>
    <property type="evidence" value="ECO:0007669"/>
    <property type="project" value="UniProtKB-KW"/>
</dbReference>
<dbReference type="Gene3D" id="3.90.550.10">
    <property type="entry name" value="Spore Coat Polysaccharide Biosynthesis Protein SpsA, Chain A"/>
    <property type="match status" value="1"/>
</dbReference>
<evidence type="ECO:0000256" key="1">
    <source>
        <dbReference type="ARBA" id="ARBA00022475"/>
    </source>
</evidence>
<keyword evidence="6 8" id="KW-1133">Transmembrane helix</keyword>
<keyword evidence="2" id="KW-0328">Glycosyltransferase</keyword>
<comment type="caution">
    <text evidence="10">The sequence shown here is derived from an EMBL/GenBank/DDBJ whole genome shotgun (WGS) entry which is preliminary data.</text>
</comment>
<sequence length="336" mass="37930">MKELSVVIPVMNEKDNVGPIMQRLAQALRSVDHEIIFVDDGSKDGTPKIIRELANKNIRLIQLSRNYGQSTAMAAGIDYAEGNYIALLDGDLQNDPEDITMMLRVLKEGDWDVVAGNRKHRQDNALIRKLPSRIANRLIRKMTGVYIEDYGCTLKVFKQEYAHGLGLYGELHRFIPVLASMQGARITQVNVQHHARIHGQSKYGLNRTFKVTSDLLLMVFFQKYLQKPMHLFGALGTLSFGGGILVNLYLLVLKLAGEPIWGKPLMILGVILLLSGIQFFTIGILAEMNMRTYFESQNKKPYRIRATFDGKDKKAADAYDEDNRKLSVDPVGLYED</sequence>
<organism evidence="10 11">
    <name type="scientific">Filimonas effusa</name>
    <dbReference type="NCBI Taxonomy" id="2508721"/>
    <lineage>
        <taxon>Bacteria</taxon>
        <taxon>Pseudomonadati</taxon>
        <taxon>Bacteroidota</taxon>
        <taxon>Chitinophagia</taxon>
        <taxon>Chitinophagales</taxon>
        <taxon>Chitinophagaceae</taxon>
        <taxon>Filimonas</taxon>
    </lineage>
</organism>
<dbReference type="PANTHER" id="PTHR48090">
    <property type="entry name" value="UNDECAPRENYL-PHOSPHATE 4-DEOXY-4-FORMAMIDO-L-ARABINOSE TRANSFERASE-RELATED"/>
    <property type="match status" value="1"/>
</dbReference>
<proteinExistence type="predicted"/>
<protein>
    <submittedName>
        <fullName evidence="10">Glycosyltransferase</fullName>
    </submittedName>
</protein>
<dbReference type="InterPro" id="IPR050256">
    <property type="entry name" value="Glycosyltransferase_2"/>
</dbReference>
<dbReference type="Pfam" id="PF00535">
    <property type="entry name" value="Glycos_transf_2"/>
    <property type="match status" value="1"/>
</dbReference>
<name>A0A4Q1DCH4_9BACT</name>
<reference evidence="10 11" key="1">
    <citation type="submission" date="2019-01" db="EMBL/GenBank/DDBJ databases">
        <title>Filimonas sp. strain TTM-71.</title>
        <authorList>
            <person name="Chen W.-M."/>
        </authorList>
    </citation>
    <scope>NUCLEOTIDE SEQUENCE [LARGE SCALE GENOMIC DNA]</scope>
    <source>
        <strain evidence="10 11">TTM-71</strain>
    </source>
</reference>
<evidence type="ECO:0000313" key="11">
    <source>
        <dbReference type="Proteomes" id="UP000290545"/>
    </source>
</evidence>
<dbReference type="GO" id="GO:0005886">
    <property type="term" value="C:plasma membrane"/>
    <property type="evidence" value="ECO:0007669"/>
    <property type="project" value="TreeGrafter"/>
</dbReference>
<feature type="transmembrane region" description="Helical" evidence="8">
    <location>
        <begin position="231"/>
        <end position="253"/>
    </location>
</feature>
<evidence type="ECO:0000256" key="5">
    <source>
        <dbReference type="ARBA" id="ARBA00022985"/>
    </source>
</evidence>
<dbReference type="InterPro" id="IPR029044">
    <property type="entry name" value="Nucleotide-diphossugar_trans"/>
</dbReference>
<dbReference type="RefSeq" id="WP_129002073.1">
    <property type="nucleotide sequence ID" value="NZ_SDHZ01000001.1"/>
</dbReference>
<feature type="domain" description="Glycosyltransferase 2-like" evidence="9">
    <location>
        <begin position="5"/>
        <end position="161"/>
    </location>
</feature>
<evidence type="ECO:0000256" key="6">
    <source>
        <dbReference type="ARBA" id="ARBA00022989"/>
    </source>
</evidence>
<dbReference type="PANTHER" id="PTHR48090:SF3">
    <property type="entry name" value="UNDECAPRENYL-PHOSPHATE 4-DEOXY-4-FORMAMIDO-L-ARABINOSE TRANSFERASE"/>
    <property type="match status" value="1"/>
</dbReference>
<evidence type="ECO:0000256" key="8">
    <source>
        <dbReference type="SAM" id="Phobius"/>
    </source>
</evidence>
<dbReference type="SUPFAM" id="SSF53448">
    <property type="entry name" value="Nucleotide-diphospho-sugar transferases"/>
    <property type="match status" value="1"/>
</dbReference>